<comment type="similarity">
    <text evidence="4">Belongs to the NanE family.</text>
</comment>
<comment type="catalytic activity">
    <reaction evidence="1">
        <text>an N-acyl-D-glucosamine 6-phosphate = an N-acyl-D-mannosamine 6-phosphate</text>
        <dbReference type="Rhea" id="RHEA:23932"/>
        <dbReference type="ChEBI" id="CHEBI:57599"/>
        <dbReference type="ChEBI" id="CHEBI:57666"/>
        <dbReference type="EC" id="5.1.3.9"/>
    </reaction>
</comment>
<dbReference type="PANTHER" id="PTHR36204:SF1">
    <property type="entry name" value="N-ACETYLMANNOSAMINE-6-PHOSPHATE 2-EPIMERASE-RELATED"/>
    <property type="match status" value="1"/>
</dbReference>
<evidence type="ECO:0000256" key="1">
    <source>
        <dbReference type="ARBA" id="ARBA00000056"/>
    </source>
</evidence>
<dbReference type="GO" id="GO:0047465">
    <property type="term" value="F:N-acylglucosamine-6-phosphate 2-epimerase activity"/>
    <property type="evidence" value="ECO:0007669"/>
    <property type="project" value="UniProtKB-EC"/>
</dbReference>
<dbReference type="GO" id="GO:0006053">
    <property type="term" value="P:N-acetylmannosamine catabolic process"/>
    <property type="evidence" value="ECO:0007669"/>
    <property type="project" value="TreeGrafter"/>
</dbReference>
<name>A0A926EX40_9FIRM</name>
<evidence type="ECO:0000256" key="3">
    <source>
        <dbReference type="ARBA" id="ARBA00005081"/>
    </source>
</evidence>
<protein>
    <recommendedName>
        <fullName evidence="5">N-acylglucosamine-6-phosphate 2-epimerase</fullName>
        <ecNumber evidence="5">5.1.3.9</ecNumber>
    </recommendedName>
</protein>
<comment type="caution">
    <text evidence="8">The sequence shown here is derived from an EMBL/GenBank/DDBJ whole genome shotgun (WGS) entry which is preliminary data.</text>
</comment>
<evidence type="ECO:0000256" key="4">
    <source>
        <dbReference type="ARBA" id="ARBA00007439"/>
    </source>
</evidence>
<dbReference type="PANTHER" id="PTHR36204">
    <property type="entry name" value="N-ACETYLMANNOSAMINE-6-PHOSPHATE 2-EPIMERASE-RELATED"/>
    <property type="match status" value="1"/>
</dbReference>
<keyword evidence="9" id="KW-1185">Reference proteome</keyword>
<evidence type="ECO:0000256" key="7">
    <source>
        <dbReference type="ARBA" id="ARBA00023277"/>
    </source>
</evidence>
<dbReference type="EMBL" id="JACRTG010000016">
    <property type="protein sequence ID" value="MBC8587845.1"/>
    <property type="molecule type" value="Genomic_DNA"/>
</dbReference>
<dbReference type="NCBIfam" id="NF002231">
    <property type="entry name" value="PRK01130.1"/>
    <property type="match status" value="1"/>
</dbReference>
<dbReference type="RefSeq" id="WP_262429291.1">
    <property type="nucleotide sequence ID" value="NZ_JACRTG010000016.1"/>
</dbReference>
<proteinExistence type="inferred from homology"/>
<dbReference type="InterPro" id="IPR007260">
    <property type="entry name" value="NanE"/>
</dbReference>
<evidence type="ECO:0000256" key="6">
    <source>
        <dbReference type="ARBA" id="ARBA00023235"/>
    </source>
</evidence>
<dbReference type="CDD" id="cd04729">
    <property type="entry name" value="NanE"/>
    <property type="match status" value="1"/>
</dbReference>
<dbReference type="GO" id="GO:0005829">
    <property type="term" value="C:cytosol"/>
    <property type="evidence" value="ECO:0007669"/>
    <property type="project" value="TreeGrafter"/>
</dbReference>
<reference evidence="8" key="1">
    <citation type="submission" date="2020-08" db="EMBL/GenBank/DDBJ databases">
        <title>Genome public.</title>
        <authorList>
            <person name="Liu C."/>
            <person name="Sun Q."/>
        </authorList>
    </citation>
    <scope>NUCLEOTIDE SEQUENCE</scope>
    <source>
        <strain evidence="8">BX21</strain>
    </source>
</reference>
<organism evidence="8 9">
    <name type="scientific">Paratissierella segnis</name>
    <dbReference type="NCBI Taxonomy" id="2763679"/>
    <lineage>
        <taxon>Bacteria</taxon>
        <taxon>Bacillati</taxon>
        <taxon>Bacillota</taxon>
        <taxon>Tissierellia</taxon>
        <taxon>Tissierellales</taxon>
        <taxon>Tissierellaceae</taxon>
        <taxon>Paratissierella</taxon>
    </lineage>
</organism>
<dbReference type="AlphaFoldDB" id="A0A926EX40"/>
<dbReference type="Proteomes" id="UP000601171">
    <property type="component" value="Unassembled WGS sequence"/>
</dbReference>
<keyword evidence="6" id="KW-0413">Isomerase</keyword>
<accession>A0A926EX40</accession>
<evidence type="ECO:0000313" key="9">
    <source>
        <dbReference type="Proteomes" id="UP000601171"/>
    </source>
</evidence>
<dbReference type="EC" id="5.1.3.9" evidence="5"/>
<dbReference type="Gene3D" id="3.20.20.70">
    <property type="entry name" value="Aldolase class I"/>
    <property type="match status" value="1"/>
</dbReference>
<evidence type="ECO:0000313" key="8">
    <source>
        <dbReference type="EMBL" id="MBC8587845.1"/>
    </source>
</evidence>
<dbReference type="GO" id="GO:0019262">
    <property type="term" value="P:N-acetylneuraminate catabolic process"/>
    <property type="evidence" value="ECO:0007669"/>
    <property type="project" value="TreeGrafter"/>
</dbReference>
<gene>
    <name evidence="8" type="ORF">H8707_06305</name>
</gene>
<dbReference type="SUPFAM" id="SSF51366">
    <property type="entry name" value="Ribulose-phoshate binding barrel"/>
    <property type="match status" value="1"/>
</dbReference>
<comment type="pathway">
    <text evidence="3">Amino-sugar metabolism; N-acetylneuraminate degradation; D-fructose 6-phosphate from N-acetylneuraminate: step 3/5.</text>
</comment>
<evidence type="ECO:0000256" key="2">
    <source>
        <dbReference type="ARBA" id="ARBA00002147"/>
    </source>
</evidence>
<sequence length="240" mass="26864">MNSMMNNLRNGLIVSCQAFDGNPFYGPEDIFKFALCAQMGGAVGLRISWPENIKYIKSKLDLPIVGINKKSVDGKYDSRNNIIITPTYEDAVEIIDAGCDIAALDGRLIAGRTYDELKEIVVKLKKSYPNILLMADIATIEDGLICAEIGFDILSSTLSGYTHENLHIYDGPDYEIVKELKTKTDCYVNAEGRIWELSHLDKVMEMGADTVTIGSAITYPHLIAERFNTRFVENRSKFYL</sequence>
<keyword evidence="7" id="KW-0119">Carbohydrate metabolism</keyword>
<evidence type="ECO:0000256" key="5">
    <source>
        <dbReference type="ARBA" id="ARBA00013180"/>
    </source>
</evidence>
<dbReference type="Pfam" id="PF04131">
    <property type="entry name" value="NanE"/>
    <property type="match status" value="1"/>
</dbReference>
<comment type="function">
    <text evidence="2">Converts N-acetylmannosamine-6-phosphate (ManNAc-6-P) to N-acetylglucosamine-6-phosphate (GlcNAc-6-P).</text>
</comment>
<dbReference type="InterPro" id="IPR013785">
    <property type="entry name" value="Aldolase_TIM"/>
</dbReference>
<dbReference type="InterPro" id="IPR011060">
    <property type="entry name" value="RibuloseP-bd_barrel"/>
</dbReference>